<feature type="transmembrane region" description="Helical" evidence="8">
    <location>
        <begin position="360"/>
        <end position="382"/>
    </location>
</feature>
<comment type="similarity">
    <text evidence="8">Belongs to the binding-protein-dependent transport system permease family.</text>
</comment>
<dbReference type="EMBL" id="RFAR01000060">
    <property type="protein sequence ID" value="RMC95081.1"/>
    <property type="molecule type" value="Genomic_DNA"/>
</dbReference>
<dbReference type="InterPro" id="IPR035906">
    <property type="entry name" value="MetI-like_sf"/>
</dbReference>
<evidence type="ECO:0000256" key="2">
    <source>
        <dbReference type="ARBA" id="ARBA00022448"/>
    </source>
</evidence>
<feature type="transmembrane region" description="Helical" evidence="8">
    <location>
        <begin position="128"/>
        <end position="149"/>
    </location>
</feature>
<keyword evidence="6 8" id="KW-1133">Transmembrane helix</keyword>
<comment type="subcellular location">
    <subcellularLocation>
        <location evidence="1">Cell inner membrane</location>
        <topology evidence="1">Multi-pass membrane protein</topology>
    </subcellularLocation>
    <subcellularLocation>
        <location evidence="8">Cell membrane</location>
        <topology evidence="8">Multi-pass membrane protein</topology>
    </subcellularLocation>
</comment>
<feature type="transmembrane region" description="Helical" evidence="8">
    <location>
        <begin position="96"/>
        <end position="116"/>
    </location>
</feature>
<evidence type="ECO:0000256" key="7">
    <source>
        <dbReference type="ARBA" id="ARBA00023136"/>
    </source>
</evidence>
<dbReference type="Gene3D" id="1.10.3720.10">
    <property type="entry name" value="MetI-like"/>
    <property type="match status" value="2"/>
</dbReference>
<evidence type="ECO:0000313" key="10">
    <source>
        <dbReference type="EMBL" id="RMC95081.1"/>
    </source>
</evidence>
<feature type="domain" description="ABC transmembrane type-1" evidence="9">
    <location>
        <begin position="61"/>
        <end position="245"/>
    </location>
</feature>
<dbReference type="Pfam" id="PF00528">
    <property type="entry name" value="BPD_transp_1"/>
    <property type="match status" value="2"/>
</dbReference>
<proteinExistence type="inferred from homology"/>
<dbReference type="PROSITE" id="PS50928">
    <property type="entry name" value="ABC_TM1"/>
    <property type="match status" value="2"/>
</dbReference>
<feature type="transmembrane region" description="Helical" evidence="8">
    <location>
        <begin position="394"/>
        <end position="415"/>
    </location>
</feature>
<reference evidence="10 11" key="1">
    <citation type="submission" date="2018-10" db="EMBL/GenBank/DDBJ databases">
        <title>Draft genome sequence of Aquitalea MWU14-2217 isolated from a wild cranberry bog in Provincetown, Massachusetts.</title>
        <authorList>
            <person name="Ebadzadsahrai G."/>
            <person name="Soby S."/>
        </authorList>
    </citation>
    <scope>NUCLEOTIDE SEQUENCE [LARGE SCALE GENOMIC DNA]</scope>
    <source>
        <strain evidence="10 11">MWU14-2217</strain>
    </source>
</reference>
<evidence type="ECO:0000256" key="5">
    <source>
        <dbReference type="ARBA" id="ARBA00022692"/>
    </source>
</evidence>
<feature type="transmembrane region" description="Helical" evidence="8">
    <location>
        <begin position="268"/>
        <end position="291"/>
    </location>
</feature>
<feature type="transmembrane region" description="Helical" evidence="8">
    <location>
        <begin position="16"/>
        <end position="40"/>
    </location>
</feature>
<dbReference type="Proteomes" id="UP000274139">
    <property type="component" value="Unassembled WGS sequence"/>
</dbReference>
<dbReference type="PANTHER" id="PTHR43357">
    <property type="entry name" value="INNER MEMBRANE ABC TRANSPORTER PERMEASE PROTEIN YDCV"/>
    <property type="match status" value="1"/>
</dbReference>
<feature type="transmembrane region" description="Helical" evidence="8">
    <location>
        <begin position="494"/>
        <end position="516"/>
    </location>
</feature>
<keyword evidence="2 8" id="KW-0813">Transport</keyword>
<dbReference type="InterPro" id="IPR000515">
    <property type="entry name" value="MetI-like"/>
</dbReference>
<dbReference type="PANTHER" id="PTHR43357:SF3">
    <property type="entry name" value="FE(3+)-TRANSPORT SYSTEM PERMEASE PROTEIN FBPB 2"/>
    <property type="match status" value="1"/>
</dbReference>
<sequence length="538" mass="57678">MAFYSLKTGRARYRQGWLFAAALAVCLVLASPLLVIVWQAAQSDPADFIDTLWRPLVASLALNTALIVASTTLLCGVLGLVSAWFSERTRLPWQGLWPLLSVAPMAVPTFISSYAWVSLSDDLQGFPAALLVLVSAYSPLVFLPVSAALRGLDPALEETARTLGLGPWRCFFRLILPQLRPALLGGMLLVALSTLSEFGAFVLLRFRTFTTEIFAEYRAGFDSHGAAQLSIALLLAAALLIGLEWRVRRQASSYERRARGTRRAPPRLELGAGKWLVVAGFLLLSCVTLLLPLSTLGYWLTQHGDAAVSPVEVSAQLLFDASFSSIELGLEGAALTVLLALPLGYLLARRPGRVAAFMERVAFLVQGVPGIVIALGLVTVSIRVIPGLYQSQFLLLLAYAILFLPLAMVSVRSALLQAESRLEELARSLGLKGWQTWLRVLLPMAAPGLGAAASLVFLSIVTELTATLLLSPIGTETLATQIWADTSAMAFAAAAPYALILTVLSMVSTWLLMLLLGGNAINRLAADGTTVAGETAHV</sequence>
<keyword evidence="11" id="KW-1185">Reference proteome</keyword>
<accession>A0A454JG39</accession>
<dbReference type="GO" id="GO:0055085">
    <property type="term" value="P:transmembrane transport"/>
    <property type="evidence" value="ECO:0007669"/>
    <property type="project" value="InterPro"/>
</dbReference>
<keyword evidence="4" id="KW-0997">Cell inner membrane</keyword>
<evidence type="ECO:0000256" key="8">
    <source>
        <dbReference type="RuleBase" id="RU363032"/>
    </source>
</evidence>
<gene>
    <name evidence="10" type="ORF">EAY64_14415</name>
</gene>
<feature type="transmembrane region" description="Helical" evidence="8">
    <location>
        <begin position="436"/>
        <end position="461"/>
    </location>
</feature>
<dbReference type="OrthoDB" id="9790211at2"/>
<dbReference type="RefSeq" id="WP_103525450.1">
    <property type="nucleotide sequence ID" value="NZ_JAIZDC010000009.1"/>
</dbReference>
<keyword evidence="7 8" id="KW-0472">Membrane</keyword>
<name>A0A454JG39_9NEIS</name>
<evidence type="ECO:0000313" key="11">
    <source>
        <dbReference type="Proteomes" id="UP000274139"/>
    </source>
</evidence>
<evidence type="ECO:0000256" key="4">
    <source>
        <dbReference type="ARBA" id="ARBA00022519"/>
    </source>
</evidence>
<keyword evidence="5 8" id="KW-0812">Transmembrane</keyword>
<dbReference type="AlphaFoldDB" id="A0A454JG39"/>
<keyword evidence="3" id="KW-1003">Cell membrane</keyword>
<feature type="transmembrane region" description="Helical" evidence="8">
    <location>
        <begin position="226"/>
        <end position="247"/>
    </location>
</feature>
<evidence type="ECO:0000256" key="1">
    <source>
        <dbReference type="ARBA" id="ARBA00004429"/>
    </source>
</evidence>
<organism evidence="10 11">
    <name type="scientific">Aquitalea palustris</name>
    <dbReference type="NCBI Taxonomy" id="2480983"/>
    <lineage>
        <taxon>Bacteria</taxon>
        <taxon>Pseudomonadati</taxon>
        <taxon>Pseudomonadota</taxon>
        <taxon>Betaproteobacteria</taxon>
        <taxon>Neisseriales</taxon>
        <taxon>Chromobacteriaceae</taxon>
        <taxon>Aquitalea</taxon>
    </lineage>
</organism>
<feature type="domain" description="ABC transmembrane type-1" evidence="9">
    <location>
        <begin position="322"/>
        <end position="512"/>
    </location>
</feature>
<comment type="caution">
    <text evidence="10">The sequence shown here is derived from an EMBL/GenBank/DDBJ whole genome shotgun (WGS) entry which is preliminary data.</text>
</comment>
<dbReference type="GO" id="GO:0005886">
    <property type="term" value="C:plasma membrane"/>
    <property type="evidence" value="ECO:0007669"/>
    <property type="project" value="UniProtKB-SubCell"/>
</dbReference>
<dbReference type="CDD" id="cd06261">
    <property type="entry name" value="TM_PBP2"/>
    <property type="match status" value="2"/>
</dbReference>
<dbReference type="SUPFAM" id="SSF161098">
    <property type="entry name" value="MetI-like"/>
    <property type="match status" value="2"/>
</dbReference>
<feature type="transmembrane region" description="Helical" evidence="8">
    <location>
        <begin position="60"/>
        <end position="84"/>
    </location>
</feature>
<evidence type="ECO:0000256" key="6">
    <source>
        <dbReference type="ARBA" id="ARBA00022989"/>
    </source>
</evidence>
<evidence type="ECO:0000256" key="3">
    <source>
        <dbReference type="ARBA" id="ARBA00022475"/>
    </source>
</evidence>
<protein>
    <submittedName>
        <fullName evidence="10">Iron ABC transporter permease</fullName>
    </submittedName>
</protein>
<feature type="transmembrane region" description="Helical" evidence="8">
    <location>
        <begin position="328"/>
        <end position="348"/>
    </location>
</feature>
<evidence type="ECO:0000259" key="9">
    <source>
        <dbReference type="PROSITE" id="PS50928"/>
    </source>
</evidence>
<feature type="transmembrane region" description="Helical" evidence="8">
    <location>
        <begin position="182"/>
        <end position="206"/>
    </location>
</feature>